<dbReference type="Gene3D" id="3.40.640.10">
    <property type="entry name" value="Type I PLP-dependent aspartate aminotransferase-like (Major domain)"/>
    <property type="match status" value="1"/>
</dbReference>
<evidence type="ECO:0000256" key="5">
    <source>
        <dbReference type="ARBA" id="ARBA00022898"/>
    </source>
</evidence>
<keyword evidence="10" id="KW-0456">Lyase</keyword>
<dbReference type="PROSITE" id="PS00595">
    <property type="entry name" value="AA_TRANSFER_CLASS_5"/>
    <property type="match status" value="1"/>
</dbReference>
<dbReference type="CDD" id="cd06453">
    <property type="entry name" value="SufS_like"/>
    <property type="match status" value="1"/>
</dbReference>
<dbReference type="NCBIfam" id="TIGR01979">
    <property type="entry name" value="sufS"/>
    <property type="match status" value="1"/>
</dbReference>
<evidence type="ECO:0000256" key="6">
    <source>
        <dbReference type="ARBA" id="ARBA00050776"/>
    </source>
</evidence>
<comment type="function">
    <text evidence="8">Catalyzes the removal of elemental sulfur and selenium atoms from L-cysteine, L-cystine, L-selenocysteine, and L-selenocystine to produce L-alanine.</text>
</comment>
<dbReference type="InterPro" id="IPR010970">
    <property type="entry name" value="Cys_dSase_SufS"/>
</dbReference>
<evidence type="ECO:0000313" key="11">
    <source>
        <dbReference type="Proteomes" id="UP000234300"/>
    </source>
</evidence>
<dbReference type="InterPro" id="IPR015424">
    <property type="entry name" value="PyrdxlP-dep_Trfase"/>
</dbReference>
<evidence type="ECO:0000256" key="3">
    <source>
        <dbReference type="ARBA" id="ARBA00012239"/>
    </source>
</evidence>
<keyword evidence="5 8" id="KW-0663">Pyridoxal phosphate</keyword>
<dbReference type="RefSeq" id="WP_101556314.1">
    <property type="nucleotide sequence ID" value="NZ_FXZI01000001.1"/>
</dbReference>
<evidence type="ECO:0000256" key="2">
    <source>
        <dbReference type="ARBA" id="ARBA00010447"/>
    </source>
</evidence>
<dbReference type="EC" id="2.8.1.7" evidence="3 8"/>
<dbReference type="Pfam" id="PF00266">
    <property type="entry name" value="Aminotran_5"/>
    <property type="match status" value="1"/>
</dbReference>
<evidence type="ECO:0000256" key="4">
    <source>
        <dbReference type="ARBA" id="ARBA00022679"/>
    </source>
</evidence>
<evidence type="ECO:0000256" key="1">
    <source>
        <dbReference type="ARBA" id="ARBA00001933"/>
    </source>
</evidence>
<evidence type="ECO:0000256" key="7">
    <source>
        <dbReference type="RuleBase" id="RU004504"/>
    </source>
</evidence>
<proteinExistence type="inferred from homology"/>
<keyword evidence="4 8" id="KW-0808">Transferase</keyword>
<evidence type="ECO:0000313" key="10">
    <source>
        <dbReference type="EMBL" id="SMX70346.1"/>
    </source>
</evidence>
<feature type="domain" description="Aminotransferase class V" evidence="9">
    <location>
        <begin position="23"/>
        <end position="402"/>
    </location>
</feature>
<reference evidence="10 11" key="1">
    <citation type="submission" date="2017-03" db="EMBL/GenBank/DDBJ databases">
        <authorList>
            <person name="Afonso C.L."/>
            <person name="Miller P.J."/>
            <person name="Scott M.A."/>
            <person name="Spackman E."/>
            <person name="Goraichik I."/>
            <person name="Dimitrov K.M."/>
            <person name="Suarez D.L."/>
            <person name="Swayne D.E."/>
        </authorList>
    </citation>
    <scope>NUCLEOTIDE SEQUENCE [LARGE SCALE GENOMIC DNA]</scope>
    <source>
        <strain evidence="11">8(6)</strain>
    </source>
</reference>
<dbReference type="InterPro" id="IPR015422">
    <property type="entry name" value="PyrdxlP-dep_Trfase_small"/>
</dbReference>
<dbReference type="AlphaFoldDB" id="A0A2H1I5F5"/>
<dbReference type="EMBL" id="FXZI01000001">
    <property type="protein sequence ID" value="SMX70346.1"/>
    <property type="molecule type" value="Genomic_DNA"/>
</dbReference>
<dbReference type="PANTHER" id="PTHR43586:SF8">
    <property type="entry name" value="CYSTEINE DESULFURASE 1, CHLOROPLASTIC"/>
    <property type="match status" value="1"/>
</dbReference>
<dbReference type="Proteomes" id="UP000234300">
    <property type="component" value="Unassembled WGS sequence"/>
</dbReference>
<accession>A0A2H1I5F5</accession>
<evidence type="ECO:0000256" key="8">
    <source>
        <dbReference type="RuleBase" id="RU004506"/>
    </source>
</evidence>
<dbReference type="GO" id="GO:0006534">
    <property type="term" value="P:cysteine metabolic process"/>
    <property type="evidence" value="ECO:0007669"/>
    <property type="project" value="UniProtKB-UniRule"/>
</dbReference>
<dbReference type="InterPro" id="IPR015421">
    <property type="entry name" value="PyrdxlP-dep_Trfase_major"/>
</dbReference>
<dbReference type="InterPro" id="IPR020578">
    <property type="entry name" value="Aminotrans_V_PyrdxlP_BS"/>
</dbReference>
<comment type="similarity">
    <text evidence="2 8">Belongs to the class-V pyridoxal-phosphate-dependent aminotransferase family. Csd subfamily.</text>
</comment>
<comment type="catalytic activity">
    <reaction evidence="6 8">
        <text>(sulfur carrier)-H + L-cysteine = (sulfur carrier)-SH + L-alanine</text>
        <dbReference type="Rhea" id="RHEA:43892"/>
        <dbReference type="Rhea" id="RHEA-COMP:14737"/>
        <dbReference type="Rhea" id="RHEA-COMP:14739"/>
        <dbReference type="ChEBI" id="CHEBI:29917"/>
        <dbReference type="ChEBI" id="CHEBI:35235"/>
        <dbReference type="ChEBI" id="CHEBI:57972"/>
        <dbReference type="ChEBI" id="CHEBI:64428"/>
        <dbReference type="EC" id="2.8.1.7"/>
    </reaction>
</comment>
<protein>
    <recommendedName>
        <fullName evidence="3 8">Cysteine desulfurase</fullName>
        <ecNumber evidence="3 8">2.8.1.7</ecNumber>
    </recommendedName>
</protein>
<sequence>MFARLRNDFPILDTRVGESPLSYLDSGATSQKPQCVIDTFTEYYSQRNAAVHRGAHSLAVMATDAFEAGREAVANLVGGTPEQVCWTKNATEALNVVALGIDRASHGFGGESAQRFNLGSGDSIVVTEMEHHANLVPWQQLAHSTGATLRWIPVTDSGELDLSDLDTIVDETTKVFAFTHVSNVLGTINPVDTLVARAREVGALVVLDACQSVPHMPVNFVDLDVDFAAFSAHKALGPTGLGTLWGKSELLNALPPVLTGGSMITTVTMEDSEFMDAPQRFEAGTQPVAEVAAFTTAVNYLAEVGLDKIFDHERDLTRVVLDGIAEIPGITVLGSAEDRIGTVAFDVDGVHAHDVGQYLDSQGVAVRVGHHCAQPLHRRFGVTATTRASTYLYNNTEDCERFLTALAEVRPFFGVQ</sequence>
<dbReference type="Gene3D" id="3.90.1150.10">
    <property type="entry name" value="Aspartate Aminotransferase, domain 1"/>
    <property type="match status" value="1"/>
</dbReference>
<gene>
    <name evidence="10" type="ORF">BAURA86_00222</name>
</gene>
<organism evidence="10 11">
    <name type="scientific">Brevibacterium aurantiacum</name>
    <dbReference type="NCBI Taxonomy" id="273384"/>
    <lineage>
        <taxon>Bacteria</taxon>
        <taxon>Bacillati</taxon>
        <taxon>Actinomycetota</taxon>
        <taxon>Actinomycetes</taxon>
        <taxon>Micrococcales</taxon>
        <taxon>Brevibacteriaceae</taxon>
        <taxon>Brevibacterium</taxon>
    </lineage>
</organism>
<evidence type="ECO:0000259" key="9">
    <source>
        <dbReference type="Pfam" id="PF00266"/>
    </source>
</evidence>
<dbReference type="GO" id="GO:0030170">
    <property type="term" value="F:pyridoxal phosphate binding"/>
    <property type="evidence" value="ECO:0007669"/>
    <property type="project" value="UniProtKB-UniRule"/>
</dbReference>
<comment type="cofactor">
    <cofactor evidence="1 7">
        <name>pyridoxal 5'-phosphate</name>
        <dbReference type="ChEBI" id="CHEBI:597326"/>
    </cofactor>
</comment>
<dbReference type="SUPFAM" id="SSF53383">
    <property type="entry name" value="PLP-dependent transferases"/>
    <property type="match status" value="1"/>
</dbReference>
<name>A0A2H1I5F5_BREAU</name>
<dbReference type="GO" id="GO:0016829">
    <property type="term" value="F:lyase activity"/>
    <property type="evidence" value="ECO:0007669"/>
    <property type="project" value="UniProtKB-KW"/>
</dbReference>
<dbReference type="PANTHER" id="PTHR43586">
    <property type="entry name" value="CYSTEINE DESULFURASE"/>
    <property type="match status" value="1"/>
</dbReference>
<dbReference type="InterPro" id="IPR000192">
    <property type="entry name" value="Aminotrans_V_dom"/>
</dbReference>
<dbReference type="GO" id="GO:0031071">
    <property type="term" value="F:cysteine desulfurase activity"/>
    <property type="evidence" value="ECO:0007669"/>
    <property type="project" value="UniProtKB-UniRule"/>
</dbReference>